<dbReference type="RefSeq" id="WP_244534122.1">
    <property type="nucleotide sequence ID" value="NZ_CAWQZC010000047.1"/>
</dbReference>
<feature type="transmembrane region" description="Helical" evidence="6">
    <location>
        <begin position="12"/>
        <end position="33"/>
    </location>
</feature>
<reference evidence="7 9" key="1">
    <citation type="submission" date="2016-11" db="EMBL/GenBank/DDBJ databases">
        <authorList>
            <person name="Klemetsen T."/>
        </authorList>
    </citation>
    <scope>NUCLEOTIDE SEQUENCE [LARGE SCALE GENOMIC DNA]</scope>
    <source>
        <strain evidence="7">MT 2528</strain>
    </source>
</reference>
<dbReference type="EMBL" id="FPLD01000131">
    <property type="protein sequence ID" value="SGZ17551.1"/>
    <property type="molecule type" value="Genomic_DNA"/>
</dbReference>
<evidence type="ECO:0000256" key="3">
    <source>
        <dbReference type="ARBA" id="ARBA00022692"/>
    </source>
</evidence>
<dbReference type="GO" id="GO:0005886">
    <property type="term" value="C:plasma membrane"/>
    <property type="evidence" value="ECO:0007669"/>
    <property type="project" value="UniProtKB-SubCell"/>
</dbReference>
<evidence type="ECO:0008006" key="11">
    <source>
        <dbReference type="Google" id="ProtNLM"/>
    </source>
</evidence>
<evidence type="ECO:0000313" key="7">
    <source>
        <dbReference type="EMBL" id="SGY84873.1"/>
    </source>
</evidence>
<dbReference type="Proteomes" id="UP000183794">
    <property type="component" value="Unassembled WGS sequence"/>
</dbReference>
<dbReference type="GeneID" id="61298272"/>
<dbReference type="InterPro" id="IPR005598">
    <property type="entry name" value="ATP_synth_I"/>
</dbReference>
<proteinExistence type="predicted"/>
<keyword evidence="5 6" id="KW-0472">Membrane</keyword>
<keyword evidence="2" id="KW-1003">Cell membrane</keyword>
<evidence type="ECO:0000256" key="5">
    <source>
        <dbReference type="ARBA" id="ARBA00023136"/>
    </source>
</evidence>
<reference evidence="8 10" key="2">
    <citation type="submission" date="2016-11" db="EMBL/GenBank/DDBJ databases">
        <authorList>
            <person name="Jaros S."/>
            <person name="Januszkiewicz K."/>
            <person name="Wedrychowicz H."/>
        </authorList>
    </citation>
    <scope>NUCLEOTIDE SEQUENCE [LARGE SCALE GENOMIC DNA]</scope>
    <source>
        <strain evidence="8">NVI 5450</strain>
    </source>
</reference>
<evidence type="ECO:0000256" key="2">
    <source>
        <dbReference type="ARBA" id="ARBA00022475"/>
    </source>
</evidence>
<evidence type="ECO:0000256" key="1">
    <source>
        <dbReference type="ARBA" id="ARBA00004651"/>
    </source>
</evidence>
<evidence type="ECO:0000313" key="10">
    <source>
        <dbReference type="Proteomes" id="UP000183794"/>
    </source>
</evidence>
<accession>A0A1L0AFX9</accession>
<evidence type="ECO:0000313" key="8">
    <source>
        <dbReference type="EMBL" id="SGZ17551.1"/>
    </source>
</evidence>
<feature type="transmembrane region" description="Helical" evidence="6">
    <location>
        <begin position="77"/>
        <end position="99"/>
    </location>
</feature>
<organism evidence="8 10">
    <name type="scientific">Moritella viscosa</name>
    <dbReference type="NCBI Taxonomy" id="80854"/>
    <lineage>
        <taxon>Bacteria</taxon>
        <taxon>Pseudomonadati</taxon>
        <taxon>Pseudomonadota</taxon>
        <taxon>Gammaproteobacteria</taxon>
        <taxon>Alteromonadales</taxon>
        <taxon>Moritellaceae</taxon>
        <taxon>Moritella</taxon>
    </lineage>
</organism>
<dbReference type="Pfam" id="PF03899">
    <property type="entry name" value="ATP-synt_I"/>
    <property type="match status" value="1"/>
</dbReference>
<keyword evidence="3 6" id="KW-0812">Transmembrane</keyword>
<name>A0A1L0AFX9_9GAMM</name>
<keyword evidence="4 6" id="KW-1133">Transmembrane helix</keyword>
<dbReference type="EMBL" id="FPLJ01000021">
    <property type="protein sequence ID" value="SGY84873.1"/>
    <property type="molecule type" value="Genomic_DNA"/>
</dbReference>
<sequence length="161" mass="17968">MPHNAYELAIRGYALKLILGQLLLVLFIVSATYLGTDHKSTRSAALGGMIFLLPQYIFTRLSFLYTGSANIMRANTFMILGHACKFTLIFILFSVILPLPGIQHFNLFITFVIVMFSQIFSLLKPLPEQFAKTVTTPEDTESINSENTGMNKILTARTTQG</sequence>
<gene>
    <name evidence="7" type="ORF">MT2528_0739</name>
    <name evidence="8" type="ORF">NVI5450_4539</name>
</gene>
<dbReference type="Proteomes" id="UP000182660">
    <property type="component" value="Unassembled WGS sequence"/>
</dbReference>
<comment type="subcellular location">
    <subcellularLocation>
        <location evidence="1">Cell membrane</location>
        <topology evidence="1">Multi-pass membrane protein</topology>
    </subcellularLocation>
</comment>
<feature type="transmembrane region" description="Helical" evidence="6">
    <location>
        <begin position="45"/>
        <end position="65"/>
    </location>
</feature>
<dbReference type="AlphaFoldDB" id="A0A1L0AFX9"/>
<keyword evidence="9" id="KW-1185">Reference proteome</keyword>
<feature type="transmembrane region" description="Helical" evidence="6">
    <location>
        <begin position="105"/>
        <end position="123"/>
    </location>
</feature>
<evidence type="ECO:0000313" key="9">
    <source>
        <dbReference type="Proteomes" id="UP000182660"/>
    </source>
</evidence>
<evidence type="ECO:0000256" key="6">
    <source>
        <dbReference type="SAM" id="Phobius"/>
    </source>
</evidence>
<evidence type="ECO:0000256" key="4">
    <source>
        <dbReference type="ARBA" id="ARBA00022989"/>
    </source>
</evidence>
<protein>
    <recommendedName>
        <fullName evidence="11">ATP synthase protein I</fullName>
    </recommendedName>
</protein>